<feature type="compositionally biased region" description="Basic and acidic residues" evidence="1">
    <location>
        <begin position="108"/>
        <end position="119"/>
    </location>
</feature>
<evidence type="ECO:0000313" key="2">
    <source>
        <dbReference type="EMBL" id="GIH68903.1"/>
    </source>
</evidence>
<organism evidence="2 3">
    <name type="scientific">Sphaerimonospora thailandensis</name>
    <dbReference type="NCBI Taxonomy" id="795644"/>
    <lineage>
        <taxon>Bacteria</taxon>
        <taxon>Bacillati</taxon>
        <taxon>Actinomycetota</taxon>
        <taxon>Actinomycetes</taxon>
        <taxon>Streptosporangiales</taxon>
        <taxon>Streptosporangiaceae</taxon>
        <taxon>Sphaerimonospora</taxon>
    </lineage>
</organism>
<name>A0A8J3R5J9_9ACTN</name>
<protein>
    <submittedName>
        <fullName evidence="2">Uncharacterized protein</fullName>
    </submittedName>
</protein>
<keyword evidence="3" id="KW-1185">Reference proteome</keyword>
<dbReference type="Proteomes" id="UP000610966">
    <property type="component" value="Unassembled WGS sequence"/>
</dbReference>
<dbReference type="AlphaFoldDB" id="A0A8J3R5J9"/>
<accession>A0A8J3R5J9</accession>
<comment type="caution">
    <text evidence="2">The sequence shown here is derived from an EMBL/GenBank/DDBJ whole genome shotgun (WGS) entry which is preliminary data.</text>
</comment>
<evidence type="ECO:0000313" key="3">
    <source>
        <dbReference type="Proteomes" id="UP000610966"/>
    </source>
</evidence>
<evidence type="ECO:0000256" key="1">
    <source>
        <dbReference type="SAM" id="MobiDB-lite"/>
    </source>
</evidence>
<proteinExistence type="predicted"/>
<feature type="region of interest" description="Disordered" evidence="1">
    <location>
        <begin position="88"/>
        <end position="119"/>
    </location>
</feature>
<gene>
    <name evidence="2" type="ORF">Mth01_11560</name>
</gene>
<sequence length="119" mass="13105">MGAANRVTRFIRVIRVIWVNRVVRAEGETRGMLMNPPWAPRTYDLEESALCVFQSTGWSAVRVASIRGSVTILVIWDSRRTEVGERFLPVDAGPGREPPLVGGALGGEGRDKTADPESR</sequence>
<reference evidence="2" key="1">
    <citation type="submission" date="2021-01" db="EMBL/GenBank/DDBJ databases">
        <title>Whole genome shotgun sequence of Sphaerimonospora thailandensis NBRC 107569.</title>
        <authorList>
            <person name="Komaki H."/>
            <person name="Tamura T."/>
        </authorList>
    </citation>
    <scope>NUCLEOTIDE SEQUENCE</scope>
    <source>
        <strain evidence="2">NBRC 107569</strain>
    </source>
</reference>
<dbReference type="EMBL" id="BOOG01000011">
    <property type="protein sequence ID" value="GIH68903.1"/>
    <property type="molecule type" value="Genomic_DNA"/>
</dbReference>